<keyword evidence="10" id="KW-1185">Reference proteome</keyword>
<dbReference type="AlphaFoldDB" id="A0AAU0URK8"/>
<evidence type="ECO:0000259" key="7">
    <source>
        <dbReference type="Pfam" id="PF00460"/>
    </source>
</evidence>
<dbReference type="NCBIfam" id="TIGR01395">
    <property type="entry name" value="FlgC"/>
    <property type="match status" value="1"/>
</dbReference>
<keyword evidence="9" id="KW-0282">Flagellum</keyword>
<comment type="subunit">
    <text evidence="5 6">The basal body constitutes a major portion of the flagellar organelle and consists of four rings (L,P,S, and M) mounted on a central rod. The rod consists of about 26 subunits of FlgG in the distal portion, and FlgB, FlgC and FlgF are thought to build up the proximal portion of the rod with about 6 subunits each.</text>
</comment>
<evidence type="ECO:0000256" key="4">
    <source>
        <dbReference type="ARBA" id="ARBA00023143"/>
    </source>
</evidence>
<dbReference type="PROSITE" id="PS00588">
    <property type="entry name" value="FLAGELLA_BB_ROD"/>
    <property type="match status" value="1"/>
</dbReference>
<keyword evidence="9" id="KW-0966">Cell projection</keyword>
<evidence type="ECO:0000313" key="9">
    <source>
        <dbReference type="EMBL" id="WRO23621.1"/>
    </source>
</evidence>
<dbReference type="EMBL" id="CP121694">
    <property type="protein sequence ID" value="WRO23621.1"/>
    <property type="molecule type" value="Genomic_DNA"/>
</dbReference>
<dbReference type="InterPro" id="IPR006299">
    <property type="entry name" value="FlgC"/>
</dbReference>
<dbReference type="PANTHER" id="PTHR30435:SF2">
    <property type="entry name" value="FLAGELLAR BASAL-BODY ROD PROTEIN FLGC"/>
    <property type="match status" value="1"/>
</dbReference>
<keyword evidence="4 6" id="KW-0975">Bacterial flagellum</keyword>
<evidence type="ECO:0000256" key="6">
    <source>
        <dbReference type="RuleBase" id="RU362062"/>
    </source>
</evidence>
<comment type="subcellular location">
    <subcellularLocation>
        <location evidence="1 6">Bacterial flagellum basal body</location>
    </subcellularLocation>
</comment>
<dbReference type="PANTHER" id="PTHR30435">
    <property type="entry name" value="FLAGELLAR PROTEIN"/>
    <property type="match status" value="1"/>
</dbReference>
<dbReference type="InterPro" id="IPR001444">
    <property type="entry name" value="Flag_bb_rod_N"/>
</dbReference>
<dbReference type="Pfam" id="PF00460">
    <property type="entry name" value="Flg_bb_rod"/>
    <property type="match status" value="1"/>
</dbReference>
<evidence type="ECO:0000256" key="5">
    <source>
        <dbReference type="ARBA" id="ARBA00025933"/>
    </source>
</evidence>
<feature type="domain" description="Flagellar basal-body/hook protein C-terminal" evidence="8">
    <location>
        <begin position="92"/>
        <end position="135"/>
    </location>
</feature>
<evidence type="ECO:0000259" key="8">
    <source>
        <dbReference type="Pfam" id="PF06429"/>
    </source>
</evidence>
<keyword evidence="9" id="KW-0969">Cilium</keyword>
<dbReference type="InterPro" id="IPR019776">
    <property type="entry name" value="Flagellar_basal_body_rod_CS"/>
</dbReference>
<dbReference type="GO" id="GO:0030694">
    <property type="term" value="C:bacterial-type flagellum basal body, rod"/>
    <property type="evidence" value="ECO:0007669"/>
    <property type="project" value="UniProtKB-UniRule"/>
</dbReference>
<reference evidence="9 10" key="1">
    <citation type="submission" date="2023-04" db="EMBL/GenBank/DDBJ databases">
        <authorList>
            <person name="Hsu D."/>
        </authorList>
    </citation>
    <scope>NUCLEOTIDE SEQUENCE [LARGE SCALE GENOMIC DNA]</scope>
    <source>
        <strain evidence="9 10">MK1</strain>
    </source>
</reference>
<name>A0AAU0URK8_9FIRM</name>
<organism evidence="9 10">
    <name type="scientific">Metallumcola ferriviriculae</name>
    <dbReference type="NCBI Taxonomy" id="3039180"/>
    <lineage>
        <taxon>Bacteria</taxon>
        <taxon>Bacillati</taxon>
        <taxon>Bacillota</taxon>
        <taxon>Clostridia</taxon>
        <taxon>Neomoorellales</taxon>
        <taxon>Desulfitibacteraceae</taxon>
        <taxon>Metallumcola</taxon>
    </lineage>
</organism>
<dbReference type="Proteomes" id="UP001329915">
    <property type="component" value="Chromosome"/>
</dbReference>
<dbReference type="GO" id="GO:0071978">
    <property type="term" value="P:bacterial-type flagellum-dependent swarming motility"/>
    <property type="evidence" value="ECO:0007669"/>
    <property type="project" value="TreeGrafter"/>
</dbReference>
<evidence type="ECO:0000256" key="3">
    <source>
        <dbReference type="ARBA" id="ARBA00017941"/>
    </source>
</evidence>
<comment type="similarity">
    <text evidence="2">Belongs to the flagella basal body rod proteins family.</text>
</comment>
<feature type="domain" description="Flagellar basal body rod protein N-terminal" evidence="7">
    <location>
        <begin position="7"/>
        <end position="35"/>
    </location>
</feature>
<dbReference type="RefSeq" id="WP_366922997.1">
    <property type="nucleotide sequence ID" value="NZ_CP121694.1"/>
</dbReference>
<dbReference type="InterPro" id="IPR010930">
    <property type="entry name" value="Flg_bb/hook_C_dom"/>
</dbReference>
<dbReference type="Pfam" id="PF06429">
    <property type="entry name" value="Flg_bbr_C"/>
    <property type="match status" value="1"/>
</dbReference>
<protein>
    <recommendedName>
        <fullName evidence="3 6">Flagellar basal-body rod protein FlgC</fullName>
    </recommendedName>
</protein>
<proteinExistence type="inferred from homology"/>
<evidence type="ECO:0000256" key="1">
    <source>
        <dbReference type="ARBA" id="ARBA00004117"/>
    </source>
</evidence>
<evidence type="ECO:0000256" key="2">
    <source>
        <dbReference type="ARBA" id="ARBA00009677"/>
    </source>
</evidence>
<dbReference type="KEGG" id="dbc:MFMK1_003484"/>
<gene>
    <name evidence="9" type="primary">flgC</name>
    <name evidence="9" type="ORF">MFMK1_003484</name>
</gene>
<sequence>MKLFQSMATSVSALTAERLRMDLISSNIANINTTRTAEGGPYRRKVPIFAEVLQQNMEGETVGQGVKVSAIREDGSPPKMIFDPEHPDANDEGYVAMPNINVVKEMVDLVTATRTYEANVTVLNAAKTIATKALTIGR</sequence>
<evidence type="ECO:0000313" key="10">
    <source>
        <dbReference type="Proteomes" id="UP001329915"/>
    </source>
</evidence>
<accession>A0AAU0URK8</accession>